<evidence type="ECO:0000313" key="13">
    <source>
        <dbReference type="EMBL" id="KYC45750.1"/>
    </source>
</evidence>
<dbReference type="PATRIC" id="fig|1706437.3.peg.678"/>
<feature type="repeat" description="CXXCXGXG motif" evidence="9">
    <location>
        <begin position="218"/>
        <end position="225"/>
    </location>
</feature>
<dbReference type="PANTHER" id="PTHR43096">
    <property type="entry name" value="DNAJ HOMOLOG 1, MITOCHONDRIAL-RELATED"/>
    <property type="match status" value="1"/>
</dbReference>
<dbReference type="InterPro" id="IPR001623">
    <property type="entry name" value="DnaJ_domain"/>
</dbReference>
<keyword evidence="6 9" id="KW-0862">Zinc</keyword>
<dbReference type="GO" id="GO:0031072">
    <property type="term" value="F:heat shock protein binding"/>
    <property type="evidence" value="ECO:0007669"/>
    <property type="project" value="InterPro"/>
</dbReference>
<dbReference type="SUPFAM" id="SSF49493">
    <property type="entry name" value="HSP40/DnaJ peptide-binding domain"/>
    <property type="match status" value="2"/>
</dbReference>
<feature type="repeat" description="CXXCXGXG motif" evidence="9">
    <location>
        <begin position="178"/>
        <end position="185"/>
    </location>
</feature>
<evidence type="ECO:0000256" key="9">
    <source>
        <dbReference type="HAMAP-Rule" id="MF_01152"/>
    </source>
</evidence>
<evidence type="ECO:0000256" key="5">
    <source>
        <dbReference type="ARBA" id="ARBA00022771"/>
    </source>
</evidence>
<dbReference type="NCBIfam" id="TIGR02349">
    <property type="entry name" value="DnaJ_bact"/>
    <property type="match status" value="1"/>
</dbReference>
<dbReference type="CDD" id="cd06257">
    <property type="entry name" value="DnaJ"/>
    <property type="match status" value="1"/>
</dbReference>
<evidence type="ECO:0000313" key="18">
    <source>
        <dbReference type="Proteomes" id="UP000092403"/>
    </source>
</evidence>
<evidence type="ECO:0000256" key="2">
    <source>
        <dbReference type="ARBA" id="ARBA00022705"/>
    </source>
</evidence>
<evidence type="ECO:0000313" key="16">
    <source>
        <dbReference type="Proteomes" id="UP000091929"/>
    </source>
</evidence>
<dbReference type="GO" id="GO:0042026">
    <property type="term" value="P:protein refolding"/>
    <property type="evidence" value="ECO:0007669"/>
    <property type="project" value="TreeGrafter"/>
</dbReference>
<dbReference type="HAMAP" id="MF_01152">
    <property type="entry name" value="DnaJ"/>
    <property type="match status" value="1"/>
</dbReference>
<accession>A0A150IL75</accession>
<dbReference type="InterPro" id="IPR002939">
    <property type="entry name" value="DnaJ_C"/>
</dbReference>
<dbReference type="AlphaFoldDB" id="A0A150J0D0"/>
<dbReference type="GO" id="GO:0008270">
    <property type="term" value="F:zinc ion binding"/>
    <property type="evidence" value="ECO:0007669"/>
    <property type="project" value="UniProtKB-UniRule"/>
</dbReference>
<dbReference type="InterPro" id="IPR001305">
    <property type="entry name" value="HSP_DnaJ_Cys-rich_dom"/>
</dbReference>
<keyword evidence="2 9" id="KW-0235">DNA replication</keyword>
<dbReference type="FunFam" id="1.10.287.110:FF:000034">
    <property type="entry name" value="Chaperone protein DnaJ"/>
    <property type="match status" value="1"/>
</dbReference>
<evidence type="ECO:0000256" key="3">
    <source>
        <dbReference type="ARBA" id="ARBA00022723"/>
    </source>
</evidence>
<dbReference type="FunFam" id="2.60.260.20:FF:000005">
    <property type="entry name" value="Chaperone protein dnaJ 1, mitochondrial"/>
    <property type="match status" value="1"/>
</dbReference>
<evidence type="ECO:0000313" key="15">
    <source>
        <dbReference type="EMBL" id="KYC50693.1"/>
    </source>
</evidence>
<feature type="repeat" description="CXXCXGXG motif" evidence="9">
    <location>
        <begin position="161"/>
        <end position="168"/>
    </location>
</feature>
<comment type="domain">
    <text evidence="9">The J domain is necessary and sufficient to stimulate DnaK ATPase activity. Zinc center 1 plays an important role in the autonomous, DnaK-independent chaperone activity of DnaJ. Zinc center 2 is essential for interaction with DnaK and for DnaJ activity.</text>
</comment>
<feature type="zinc finger region" description="CR-type" evidence="10">
    <location>
        <begin position="148"/>
        <end position="230"/>
    </location>
</feature>
<sequence length="374" mass="40662">MTKRDYYEVLEVSKNATDEEIKKSYRRLAKKYHPDLNKGDKVAEEKFKEISEAYEVLMDKTKKANYDKYGHAGVNSQFGREGFEWSNFTHFSDLEDIFGGGFGGGGFGDSIFDIFFGSSGQRGGTYRPQRGRDLKTGITITLEEAYSGTKKSIKMTKGLKCSDCQGTGSKGGSPPKICPACGGSGRVQTRRDTVFGTFATVTTCNTCGGRGKVIVEKCPKCTGSGSVRGEKTINIDIPKGIEDGSTLRVSQEGEMGSVGGPPGDLYVEIRILPHKHFKREGPDLVYSQSIGIAQAAIGCSLSVPTIDGKASVKVPAGTQPDTILRLKGKGMPKLRGFGTGDLLVKIKVEVPKYLTSEEKELLKKYAQIRREELS</sequence>
<dbReference type="PATRIC" id="fig|1706436.3.peg.561"/>
<dbReference type="Gene3D" id="1.10.287.110">
    <property type="entry name" value="DnaJ domain"/>
    <property type="match status" value="1"/>
</dbReference>
<feature type="binding site" evidence="9">
    <location>
        <position position="207"/>
    </location>
    <ligand>
        <name>Zn(2+)</name>
        <dbReference type="ChEBI" id="CHEBI:29105"/>
        <label>2</label>
    </ligand>
</feature>
<evidence type="ECO:0000256" key="7">
    <source>
        <dbReference type="ARBA" id="ARBA00023016"/>
    </source>
</evidence>
<comment type="subunit">
    <text evidence="9">Homodimer.</text>
</comment>
<evidence type="ECO:0000256" key="1">
    <source>
        <dbReference type="ARBA" id="ARBA00022490"/>
    </source>
</evidence>
<feature type="binding site" evidence="9">
    <location>
        <position position="161"/>
    </location>
    <ligand>
        <name>Zn(2+)</name>
        <dbReference type="ChEBI" id="CHEBI:29105"/>
        <label>1</label>
    </ligand>
</feature>
<feature type="domain" description="CR-type" evidence="12">
    <location>
        <begin position="148"/>
        <end position="230"/>
    </location>
</feature>
<reference evidence="16 17" key="1">
    <citation type="journal article" date="2016" name="ISME J.">
        <title>Chasing the elusive Euryarchaeota class WSA2: genomes reveal a uniquely fastidious methyl-reducing methanogen.</title>
        <authorList>
            <person name="Nobu M.K."/>
            <person name="Narihiro T."/>
            <person name="Kuroda K."/>
            <person name="Mei R."/>
            <person name="Liu W.T."/>
        </authorList>
    </citation>
    <scope>NUCLEOTIDE SEQUENCE [LARGE SCALE GENOMIC DNA]</scope>
    <source>
        <strain evidence="13">B03fssc0709_Meth_Bin005</strain>
        <strain evidence="14">B15fssc0709_Meth_Bin003</strain>
        <strain evidence="15">BMIXfssc0709_Meth_Bin006</strain>
    </source>
</reference>
<evidence type="ECO:0000259" key="11">
    <source>
        <dbReference type="PROSITE" id="PS50076"/>
    </source>
</evidence>
<feature type="binding site" evidence="9">
    <location>
        <position position="221"/>
    </location>
    <ligand>
        <name>Zn(2+)</name>
        <dbReference type="ChEBI" id="CHEBI:29105"/>
        <label>1</label>
    </ligand>
</feature>
<dbReference type="SMART" id="SM00271">
    <property type="entry name" value="DnaJ"/>
    <property type="match status" value="1"/>
</dbReference>
<protein>
    <recommendedName>
        <fullName evidence="9">Chaperone protein DnaJ</fullName>
    </recommendedName>
</protein>
<dbReference type="NCBIfam" id="NF008035">
    <property type="entry name" value="PRK10767.1"/>
    <property type="match status" value="1"/>
</dbReference>
<keyword evidence="8 9" id="KW-0143">Chaperone</keyword>
<accession>A0A150ISS5</accession>
<proteinExistence type="inferred from homology"/>
<evidence type="ECO:0000259" key="12">
    <source>
        <dbReference type="PROSITE" id="PS51188"/>
    </source>
</evidence>
<evidence type="ECO:0000256" key="8">
    <source>
        <dbReference type="ARBA" id="ARBA00023186"/>
    </source>
</evidence>
<keyword evidence="5 9" id="KW-0863">Zinc-finger</keyword>
<dbReference type="GO" id="GO:0005737">
    <property type="term" value="C:cytoplasm"/>
    <property type="evidence" value="ECO:0007669"/>
    <property type="project" value="UniProtKB-SubCell"/>
</dbReference>
<name>A0A150J0D0_9EURY</name>
<dbReference type="Proteomes" id="UP000092403">
    <property type="component" value="Unassembled WGS sequence"/>
</dbReference>
<dbReference type="Pfam" id="PF01556">
    <property type="entry name" value="DnaJ_C"/>
    <property type="match status" value="1"/>
</dbReference>
<feature type="binding site" evidence="9">
    <location>
        <position position="204"/>
    </location>
    <ligand>
        <name>Zn(2+)</name>
        <dbReference type="ChEBI" id="CHEBI:29105"/>
        <label>2</label>
    </ligand>
</feature>
<comment type="function">
    <text evidence="9">Participates actively in the response to hyperosmotic and heat shock by preventing the aggregation of stress-denatured proteins and by disaggregating proteins, also in an autonomous, DnaK-independent fashion. Unfolded proteins bind initially to DnaJ; upon interaction with the DnaJ-bound protein, DnaK hydrolyzes its bound ATP, resulting in the formation of a stable complex. GrpE releases ADP from DnaK; ATP binding to DnaK triggers the release of the substrate protein, thus completing the reaction cycle. Several rounds of ATP-dependent interactions between DnaJ, DnaK and GrpE are required for fully efficient folding. Also involved, together with DnaK and GrpE, in the DNA replication of plasmids through activation of initiation proteins.</text>
</comment>
<dbReference type="Pfam" id="PF00226">
    <property type="entry name" value="DnaJ"/>
    <property type="match status" value="1"/>
</dbReference>
<comment type="subcellular location">
    <subcellularLocation>
        <location evidence="9">Cytoplasm</location>
    </subcellularLocation>
</comment>
<keyword evidence="3 9" id="KW-0479">Metal-binding</keyword>
<dbReference type="GO" id="GO:0006260">
    <property type="term" value="P:DNA replication"/>
    <property type="evidence" value="ECO:0007669"/>
    <property type="project" value="UniProtKB-KW"/>
</dbReference>
<dbReference type="Gene3D" id="2.60.260.20">
    <property type="entry name" value="Urease metallochaperone UreE, N-terminal domain"/>
    <property type="match status" value="2"/>
</dbReference>
<dbReference type="EMBL" id="LNGF01000012">
    <property type="protein sequence ID" value="KYC48003.1"/>
    <property type="molecule type" value="Genomic_DNA"/>
</dbReference>
<dbReference type="PROSITE" id="PS00636">
    <property type="entry name" value="DNAJ_1"/>
    <property type="match status" value="1"/>
</dbReference>
<feature type="domain" description="J" evidence="11">
    <location>
        <begin position="5"/>
        <end position="70"/>
    </location>
</feature>
<dbReference type="Gene3D" id="2.10.230.10">
    <property type="entry name" value="Heat shock protein DnaJ, cysteine-rich domain"/>
    <property type="match status" value="1"/>
</dbReference>
<dbReference type="EMBL" id="LNJC01000009">
    <property type="protein sequence ID" value="KYC50693.1"/>
    <property type="molecule type" value="Genomic_DNA"/>
</dbReference>
<comment type="similarity">
    <text evidence="9">Belongs to the DnaJ family.</text>
</comment>
<dbReference type="PANTHER" id="PTHR43096:SF48">
    <property type="entry name" value="CHAPERONE PROTEIN DNAJ"/>
    <property type="match status" value="1"/>
</dbReference>
<feature type="repeat" description="CXXCXGXG motif" evidence="9">
    <location>
        <begin position="204"/>
        <end position="211"/>
    </location>
</feature>
<feature type="binding site" evidence="9">
    <location>
        <position position="218"/>
    </location>
    <ligand>
        <name>Zn(2+)</name>
        <dbReference type="ChEBI" id="CHEBI:29105"/>
        <label>1</label>
    </ligand>
</feature>
<dbReference type="InterPro" id="IPR012724">
    <property type="entry name" value="DnaJ"/>
</dbReference>
<evidence type="ECO:0000256" key="6">
    <source>
        <dbReference type="ARBA" id="ARBA00022833"/>
    </source>
</evidence>
<dbReference type="InterPro" id="IPR036410">
    <property type="entry name" value="HSP_DnaJ_Cys-rich_dom_sf"/>
</dbReference>
<keyword evidence="1 9" id="KW-0963">Cytoplasm</keyword>
<dbReference type="GO" id="GO:0009408">
    <property type="term" value="P:response to heat"/>
    <property type="evidence" value="ECO:0007669"/>
    <property type="project" value="InterPro"/>
</dbReference>
<dbReference type="EMBL" id="LNGE01000011">
    <property type="protein sequence ID" value="KYC45750.1"/>
    <property type="molecule type" value="Genomic_DNA"/>
</dbReference>
<dbReference type="GO" id="GO:0051082">
    <property type="term" value="F:unfolded protein binding"/>
    <property type="evidence" value="ECO:0007669"/>
    <property type="project" value="UniProtKB-UniRule"/>
</dbReference>
<comment type="caution">
    <text evidence="15">The sequence shown here is derived from an EMBL/GenBank/DDBJ whole genome shotgun (WGS) entry which is preliminary data.</text>
</comment>
<evidence type="ECO:0000313" key="14">
    <source>
        <dbReference type="EMBL" id="KYC48003.1"/>
    </source>
</evidence>
<dbReference type="Proteomes" id="UP000092401">
    <property type="component" value="Unassembled WGS sequence"/>
</dbReference>
<keyword evidence="7 9" id="KW-0346">Stress response</keyword>
<dbReference type="SUPFAM" id="SSF57938">
    <property type="entry name" value="DnaJ/Hsp40 cysteine-rich domain"/>
    <property type="match status" value="1"/>
</dbReference>
<dbReference type="FunFam" id="2.10.230.10:FF:000002">
    <property type="entry name" value="Molecular chaperone DnaJ"/>
    <property type="match status" value="1"/>
</dbReference>
<dbReference type="PATRIC" id="fig|1706438.3.peg.607"/>
<dbReference type="Proteomes" id="UP000091929">
    <property type="component" value="Unassembled WGS sequence"/>
</dbReference>
<dbReference type="Pfam" id="PF00684">
    <property type="entry name" value="DnaJ_CXXCXGXG"/>
    <property type="match status" value="1"/>
</dbReference>
<evidence type="ECO:0000256" key="4">
    <source>
        <dbReference type="ARBA" id="ARBA00022737"/>
    </source>
</evidence>
<feature type="binding site" evidence="9">
    <location>
        <position position="178"/>
    </location>
    <ligand>
        <name>Zn(2+)</name>
        <dbReference type="ChEBI" id="CHEBI:29105"/>
        <label>2</label>
    </ligand>
</feature>
<gene>
    <name evidence="9" type="primary">dnaJ</name>
    <name evidence="13" type="ORF">APG10_00554</name>
    <name evidence="14" type="ORF">APG11_00673</name>
    <name evidence="15" type="ORF">APG12_00605</name>
</gene>
<evidence type="ECO:0000313" key="17">
    <source>
        <dbReference type="Proteomes" id="UP000092401"/>
    </source>
</evidence>
<comment type="cofactor">
    <cofactor evidence="9">
        <name>Zn(2+)</name>
        <dbReference type="ChEBI" id="CHEBI:29105"/>
    </cofactor>
    <text evidence="9">Binds 2 Zn(2+) ions per monomer.</text>
</comment>
<keyword evidence="4 9" id="KW-0677">Repeat</keyword>
<dbReference type="PRINTS" id="PR00625">
    <property type="entry name" value="JDOMAIN"/>
</dbReference>
<dbReference type="PROSITE" id="PS50076">
    <property type="entry name" value="DNAJ_2"/>
    <property type="match status" value="1"/>
</dbReference>
<accession>A0A150J0D0</accession>
<dbReference type="InterPro" id="IPR018253">
    <property type="entry name" value="DnaJ_domain_CS"/>
</dbReference>
<dbReference type="CDD" id="cd10747">
    <property type="entry name" value="DnaJ_C"/>
    <property type="match status" value="1"/>
</dbReference>
<evidence type="ECO:0000256" key="10">
    <source>
        <dbReference type="PROSITE-ProRule" id="PRU00546"/>
    </source>
</evidence>
<dbReference type="SUPFAM" id="SSF46565">
    <property type="entry name" value="Chaperone J-domain"/>
    <property type="match status" value="1"/>
</dbReference>
<feature type="binding site" evidence="9">
    <location>
        <position position="164"/>
    </location>
    <ligand>
        <name>Zn(2+)</name>
        <dbReference type="ChEBI" id="CHEBI:29105"/>
        <label>1</label>
    </ligand>
</feature>
<dbReference type="InterPro" id="IPR008971">
    <property type="entry name" value="HSP40/DnaJ_pept-bd"/>
</dbReference>
<organism evidence="15 18">
    <name type="scientific">Candidatus Methanofastidiosum methylothiophilum</name>
    <dbReference type="NCBI Taxonomy" id="1705564"/>
    <lineage>
        <taxon>Archaea</taxon>
        <taxon>Methanobacteriati</taxon>
        <taxon>Methanobacteriota</taxon>
        <taxon>Stenosarchaea group</taxon>
        <taxon>Candidatus Methanofastidiosia</taxon>
        <taxon>Candidatus Methanofastidiosales</taxon>
        <taxon>Candidatus Methanofastidiosaceae</taxon>
        <taxon>Candidatus Methanofastidiosum</taxon>
    </lineage>
</organism>
<feature type="binding site" evidence="9">
    <location>
        <position position="181"/>
    </location>
    <ligand>
        <name>Zn(2+)</name>
        <dbReference type="ChEBI" id="CHEBI:29105"/>
        <label>2</label>
    </ligand>
</feature>
<dbReference type="CDD" id="cd10719">
    <property type="entry name" value="DnaJ_zf"/>
    <property type="match status" value="1"/>
</dbReference>
<dbReference type="PROSITE" id="PS51188">
    <property type="entry name" value="ZF_CR"/>
    <property type="match status" value="1"/>
</dbReference>
<dbReference type="GO" id="GO:0005524">
    <property type="term" value="F:ATP binding"/>
    <property type="evidence" value="ECO:0007669"/>
    <property type="project" value="InterPro"/>
</dbReference>
<dbReference type="InterPro" id="IPR036869">
    <property type="entry name" value="J_dom_sf"/>
</dbReference>